<gene>
    <name evidence="4" type="ORF">DEO72_LG1g785</name>
</gene>
<dbReference type="Gramene" id="Vigun06g159100.1.v1.2">
    <property type="protein sequence ID" value="Vigun06g159100.1.v1.2.CDS.1"/>
    <property type="gene ID" value="Vigun06g159100.v1.2"/>
</dbReference>
<feature type="signal peptide" evidence="3">
    <location>
        <begin position="1"/>
        <end position="20"/>
    </location>
</feature>
<dbReference type="InterPro" id="IPR006969">
    <property type="entry name" value="Stig-like"/>
</dbReference>
<evidence type="ECO:0000256" key="1">
    <source>
        <dbReference type="ARBA" id="ARBA00006010"/>
    </source>
</evidence>
<proteinExistence type="inferred from homology"/>
<dbReference type="AlphaFoldDB" id="A0A4D6KL57"/>
<evidence type="ECO:0000256" key="2">
    <source>
        <dbReference type="ARBA" id="ARBA00022729"/>
    </source>
</evidence>
<dbReference type="Pfam" id="PF04885">
    <property type="entry name" value="Stig1"/>
    <property type="match status" value="1"/>
</dbReference>
<accession>A0A4D6KL57</accession>
<reference evidence="4 5" key="1">
    <citation type="submission" date="2019-04" db="EMBL/GenBank/DDBJ databases">
        <title>An improved genome assembly and genetic linkage map for asparagus bean, Vigna unguiculata ssp. sesquipedialis.</title>
        <authorList>
            <person name="Xia Q."/>
            <person name="Zhang R."/>
            <person name="Dong Y."/>
        </authorList>
    </citation>
    <scope>NUCLEOTIDE SEQUENCE [LARGE SCALE GENOMIC DNA]</scope>
    <source>
        <tissue evidence="4">Leaf</tissue>
    </source>
</reference>
<dbReference type="OrthoDB" id="5421723at2759"/>
<protein>
    <submittedName>
        <fullName evidence="4">Stigma-specific protein Stig1</fullName>
    </submittedName>
</protein>
<dbReference type="PANTHER" id="PTHR33227">
    <property type="entry name" value="STIGMA-SPECIFIC STIG1-LIKE PROTEIN 3"/>
    <property type="match status" value="1"/>
</dbReference>
<dbReference type="Proteomes" id="UP000501690">
    <property type="component" value="Linkage Group LG1"/>
</dbReference>
<feature type="chain" id="PRO_5020023733" evidence="3">
    <location>
        <begin position="21"/>
        <end position="153"/>
    </location>
</feature>
<evidence type="ECO:0000256" key="3">
    <source>
        <dbReference type="SAM" id="SignalP"/>
    </source>
</evidence>
<organism evidence="4 5">
    <name type="scientific">Vigna unguiculata</name>
    <name type="common">Cowpea</name>
    <dbReference type="NCBI Taxonomy" id="3917"/>
    <lineage>
        <taxon>Eukaryota</taxon>
        <taxon>Viridiplantae</taxon>
        <taxon>Streptophyta</taxon>
        <taxon>Embryophyta</taxon>
        <taxon>Tracheophyta</taxon>
        <taxon>Spermatophyta</taxon>
        <taxon>Magnoliopsida</taxon>
        <taxon>eudicotyledons</taxon>
        <taxon>Gunneridae</taxon>
        <taxon>Pentapetalae</taxon>
        <taxon>rosids</taxon>
        <taxon>fabids</taxon>
        <taxon>Fabales</taxon>
        <taxon>Fabaceae</taxon>
        <taxon>Papilionoideae</taxon>
        <taxon>50 kb inversion clade</taxon>
        <taxon>NPAAA clade</taxon>
        <taxon>indigoferoid/millettioid clade</taxon>
        <taxon>Phaseoleae</taxon>
        <taxon>Vigna</taxon>
    </lineage>
</organism>
<evidence type="ECO:0000313" key="4">
    <source>
        <dbReference type="EMBL" id="QCD77163.1"/>
    </source>
</evidence>
<comment type="similarity">
    <text evidence="1">Belongs to the STIG1 family.</text>
</comment>
<sequence length="153" mass="16696">MKSLLQILFLVAMLMPLVTADSQTLHQKESPFLSTIKSHNNTKNSVTPSSESEELASLRGAKSLHGRGAMTCDKYPRVCRAKGSEGPDCCKKKCVNVSRDRNNCGMCGKKCKYSQVCCKGKCVNPMSDKHHCGKCGNKCTKGDFCVFGLCSYA</sequence>
<name>A0A4D6KL57_VIGUN</name>
<dbReference type="EMBL" id="CP039345">
    <property type="protein sequence ID" value="QCD77163.1"/>
    <property type="molecule type" value="Genomic_DNA"/>
</dbReference>
<keyword evidence="2 3" id="KW-0732">Signal</keyword>
<dbReference type="PANTHER" id="PTHR33227:SF21">
    <property type="entry name" value="F12F1.21 PROTEIN"/>
    <property type="match status" value="1"/>
</dbReference>
<evidence type="ECO:0000313" key="5">
    <source>
        <dbReference type="Proteomes" id="UP000501690"/>
    </source>
</evidence>
<keyword evidence="5" id="KW-1185">Reference proteome</keyword>